<evidence type="ECO:0000259" key="19">
    <source>
        <dbReference type="Pfam" id="PF16953"/>
    </source>
</evidence>
<dbReference type="InterPro" id="IPR031595">
    <property type="entry name" value="PRORP_C"/>
</dbReference>
<keyword evidence="10" id="KW-0378">Hydrolase</keyword>
<comment type="caution">
    <text evidence="21">The sequence shown here is derived from an EMBL/GenBank/DDBJ whole genome shotgun (WGS) entry which is preliminary data.</text>
</comment>
<evidence type="ECO:0000256" key="5">
    <source>
        <dbReference type="ARBA" id="ARBA00012179"/>
    </source>
</evidence>
<dbReference type="Gene3D" id="1.25.40.10">
    <property type="entry name" value="Tetratricopeptide repeat domain"/>
    <property type="match status" value="1"/>
</dbReference>
<keyword evidence="8" id="KW-0479">Metal-binding</keyword>
<dbReference type="Pfam" id="PF17177">
    <property type="entry name" value="PPR_long"/>
    <property type="match status" value="1"/>
</dbReference>
<comment type="similarity">
    <text evidence="4">Belongs to the PPR family. P subfamily.</text>
</comment>
<accession>A0A8K1CJM4</accession>
<keyword evidence="7" id="KW-0540">Nuclease</keyword>
<dbReference type="PROSITE" id="PS51375">
    <property type="entry name" value="PPR"/>
    <property type="match status" value="2"/>
</dbReference>
<comment type="catalytic activity">
    <reaction evidence="1">
        <text>Endonucleolytic cleavage of RNA, removing 5'-extranucleotides from tRNA precursor.</text>
        <dbReference type="EC" id="3.1.26.5"/>
    </reaction>
</comment>
<evidence type="ECO:0000256" key="2">
    <source>
        <dbReference type="ARBA" id="ARBA00001946"/>
    </source>
</evidence>
<feature type="region of interest" description="Disordered" evidence="18">
    <location>
        <begin position="1"/>
        <end position="44"/>
    </location>
</feature>
<gene>
    <name evidence="21" type="ORF">Poli38472_008961</name>
</gene>
<evidence type="ECO:0000256" key="8">
    <source>
        <dbReference type="ARBA" id="ARBA00022723"/>
    </source>
</evidence>
<evidence type="ECO:0000256" key="13">
    <source>
        <dbReference type="ARBA" id="ARBA00022946"/>
    </source>
</evidence>
<dbReference type="CDD" id="cd18718">
    <property type="entry name" value="PIN_PRORP"/>
    <property type="match status" value="1"/>
</dbReference>
<evidence type="ECO:0000259" key="20">
    <source>
        <dbReference type="Pfam" id="PF17177"/>
    </source>
</evidence>
<evidence type="ECO:0000256" key="9">
    <source>
        <dbReference type="ARBA" id="ARBA00022737"/>
    </source>
</evidence>
<dbReference type="OrthoDB" id="46913at2759"/>
<evidence type="ECO:0000313" key="22">
    <source>
        <dbReference type="Proteomes" id="UP000794436"/>
    </source>
</evidence>
<dbReference type="Proteomes" id="UP000794436">
    <property type="component" value="Unassembled WGS sequence"/>
</dbReference>
<evidence type="ECO:0000256" key="1">
    <source>
        <dbReference type="ARBA" id="ARBA00000928"/>
    </source>
</evidence>
<keyword evidence="6" id="KW-0819">tRNA processing</keyword>
<evidence type="ECO:0000256" key="4">
    <source>
        <dbReference type="ARBA" id="ARBA00007626"/>
    </source>
</evidence>
<evidence type="ECO:0000256" key="15">
    <source>
        <dbReference type="ARBA" id="ARBA00044536"/>
    </source>
</evidence>
<dbReference type="PANTHER" id="PTHR13547:SF1">
    <property type="entry name" value="MITOCHONDRIAL RIBONUCLEASE P CATALYTIC SUBUNIT"/>
    <property type="match status" value="1"/>
</dbReference>
<keyword evidence="14" id="KW-0496">Mitochondrion</keyword>
<keyword evidence="12" id="KW-0460">Magnesium</keyword>
<keyword evidence="11" id="KW-0862">Zinc</keyword>
<evidence type="ECO:0000256" key="7">
    <source>
        <dbReference type="ARBA" id="ARBA00022722"/>
    </source>
</evidence>
<dbReference type="EMBL" id="SPLM01000038">
    <property type="protein sequence ID" value="TMW64794.1"/>
    <property type="molecule type" value="Genomic_DNA"/>
</dbReference>
<evidence type="ECO:0000256" key="16">
    <source>
        <dbReference type="ARBA" id="ARBA00044559"/>
    </source>
</evidence>
<dbReference type="InterPro" id="IPR033443">
    <property type="entry name" value="PROP1-like_PPR_dom"/>
</dbReference>
<organism evidence="21 22">
    <name type="scientific">Pythium oligandrum</name>
    <name type="common">Mycoparasitic fungus</name>
    <dbReference type="NCBI Taxonomy" id="41045"/>
    <lineage>
        <taxon>Eukaryota</taxon>
        <taxon>Sar</taxon>
        <taxon>Stramenopiles</taxon>
        <taxon>Oomycota</taxon>
        <taxon>Peronosporomycetes</taxon>
        <taxon>Pythiales</taxon>
        <taxon>Pythiaceae</taxon>
        <taxon>Pythium</taxon>
    </lineage>
</organism>
<dbReference type="InterPro" id="IPR011990">
    <property type="entry name" value="TPR-like_helical_dom_sf"/>
</dbReference>
<evidence type="ECO:0000256" key="14">
    <source>
        <dbReference type="ARBA" id="ARBA00023128"/>
    </source>
</evidence>
<evidence type="ECO:0000256" key="6">
    <source>
        <dbReference type="ARBA" id="ARBA00022694"/>
    </source>
</evidence>
<dbReference type="Gene3D" id="3.40.50.11980">
    <property type="match status" value="1"/>
</dbReference>
<evidence type="ECO:0000256" key="3">
    <source>
        <dbReference type="ARBA" id="ARBA00004173"/>
    </source>
</evidence>
<evidence type="ECO:0000256" key="18">
    <source>
        <dbReference type="SAM" id="MobiDB-lite"/>
    </source>
</evidence>
<sequence length="498" mass="56850">MTLGTNPMAMETSAASKRPASEVTPAKDQQVVSKKRARRLNQQTPEEKALFEAKKKIEQAARDADAANAVTVYQDLKTQGLAITPYLYRVVLNVCASSADAGAYKDAAFGVFEDYKQHPEAASGKNRIDETMYSALIKICAKSKNLDDCRNLLISMEEAKIEPRLRTYSSLLSAYSEEGNLEQALWVHEQLRKHALEPTESEYVALFRACVSTGNADQFYMLLNEYIDAIEQPGAPAWEVFKEWFASDAAKVHGRGWKCSVGSVSDQGISSVNGDQLISLELPEEDASALLAKIESLVRTDEKRIEQWAEFKAWLDEHGPFEILIDAANVGYFAQNYSGGGFSYKQIESMYRHYEAQGKKTLIVLHKRRTYDDQVPTEYRETLKTWLEQNVMYNCRSGNNDDWYWLYAAVKLGGRTLMVTNDEMRDHHFQMIHNRSFTRWKERHQVHYSIHWETQVKVNEPSVYSVRPQRVGDNWHFPSSDPSSSEWLCFQLEPEKAS</sequence>
<dbReference type="InterPro" id="IPR002885">
    <property type="entry name" value="PPR_rpt"/>
</dbReference>
<keyword evidence="13" id="KW-0809">Transit peptide</keyword>
<feature type="domain" description="PRORP" evidence="19">
    <location>
        <begin position="266"/>
        <end position="483"/>
    </location>
</feature>
<dbReference type="GO" id="GO:0004526">
    <property type="term" value="F:ribonuclease P activity"/>
    <property type="evidence" value="ECO:0007669"/>
    <property type="project" value="UniProtKB-EC"/>
</dbReference>
<feature type="repeat" description="PPR" evidence="17">
    <location>
        <begin position="164"/>
        <end position="198"/>
    </location>
</feature>
<dbReference type="AlphaFoldDB" id="A0A8K1CJM4"/>
<evidence type="ECO:0000256" key="10">
    <source>
        <dbReference type="ARBA" id="ARBA00022801"/>
    </source>
</evidence>
<evidence type="ECO:0000256" key="12">
    <source>
        <dbReference type="ARBA" id="ARBA00022842"/>
    </source>
</evidence>
<evidence type="ECO:0000256" key="11">
    <source>
        <dbReference type="ARBA" id="ARBA00022833"/>
    </source>
</evidence>
<keyword evidence="22" id="KW-1185">Reference proteome</keyword>
<evidence type="ECO:0000313" key="21">
    <source>
        <dbReference type="EMBL" id="TMW64794.1"/>
    </source>
</evidence>
<keyword evidence="9" id="KW-0677">Repeat</keyword>
<feature type="repeat" description="PPR" evidence="17">
    <location>
        <begin position="129"/>
        <end position="163"/>
    </location>
</feature>
<dbReference type="EC" id="3.1.26.5" evidence="5"/>
<reference evidence="21" key="1">
    <citation type="submission" date="2019-03" db="EMBL/GenBank/DDBJ databases">
        <title>Long read genome sequence of the mycoparasitic Pythium oligandrum ATCC 38472 isolated from sugarbeet rhizosphere.</title>
        <authorList>
            <person name="Gaulin E."/>
        </authorList>
    </citation>
    <scope>NUCLEOTIDE SEQUENCE</scope>
    <source>
        <strain evidence="21">ATCC 38472_TT</strain>
    </source>
</reference>
<evidence type="ECO:0000256" key="17">
    <source>
        <dbReference type="PROSITE-ProRule" id="PRU00708"/>
    </source>
</evidence>
<dbReference type="NCBIfam" id="TIGR00756">
    <property type="entry name" value="PPR"/>
    <property type="match status" value="1"/>
</dbReference>
<dbReference type="Pfam" id="PF16953">
    <property type="entry name" value="PRORP"/>
    <property type="match status" value="1"/>
</dbReference>
<proteinExistence type="inferred from homology"/>
<comment type="cofactor">
    <cofactor evidence="2">
        <name>Mg(2+)</name>
        <dbReference type="ChEBI" id="CHEBI:18420"/>
    </cofactor>
</comment>
<name>A0A8K1CJM4_PYTOL</name>
<dbReference type="GO" id="GO:0046872">
    <property type="term" value="F:metal ion binding"/>
    <property type="evidence" value="ECO:0007669"/>
    <property type="project" value="UniProtKB-KW"/>
</dbReference>
<dbReference type="PANTHER" id="PTHR13547">
    <property type="match status" value="1"/>
</dbReference>
<dbReference type="InterPro" id="IPR033495">
    <property type="entry name" value="MRPP3_PIN_dom"/>
</dbReference>
<protein>
    <recommendedName>
        <fullName evidence="15">Mitochondrial ribonuclease P catalytic subunit</fullName>
        <ecNumber evidence="5">3.1.26.5</ecNumber>
    </recommendedName>
    <alternativeName>
        <fullName evidence="16">Mitochondrial ribonuclease P protein 3</fullName>
    </alternativeName>
</protein>
<dbReference type="GO" id="GO:0001682">
    <property type="term" value="P:tRNA 5'-leader removal"/>
    <property type="evidence" value="ECO:0007669"/>
    <property type="project" value="TreeGrafter"/>
</dbReference>
<dbReference type="GO" id="GO:0005739">
    <property type="term" value="C:mitochondrion"/>
    <property type="evidence" value="ECO:0007669"/>
    <property type="project" value="UniProtKB-SubCell"/>
</dbReference>
<feature type="domain" description="PROP1-like PPR" evidence="20">
    <location>
        <begin position="38"/>
        <end position="251"/>
    </location>
</feature>
<comment type="subcellular location">
    <subcellularLocation>
        <location evidence="3">Mitochondrion</location>
    </subcellularLocation>
</comment>